<name>A0A3L5TXD8_MYTGA</name>
<protein>
    <submittedName>
        <fullName evidence="2">Uncharacterized protein</fullName>
    </submittedName>
</protein>
<dbReference type="EMBL" id="KV581125">
    <property type="protein sequence ID" value="OPL33935.1"/>
    <property type="molecule type" value="Genomic_DNA"/>
</dbReference>
<dbReference type="AlphaFoldDB" id="A0A3L5TXD8"/>
<comment type="caution">
    <text evidence="2">The sequence shown here is derived from an EMBL/GenBank/DDBJ whole genome shotgun (WGS) entry which is preliminary data.</text>
</comment>
<sequence length="509" mass="58898">MVKMEDPNHCSNYFAGAQDKSGRSKLDINLPTGSKFKYFSKTQDGTEFQAELNLNVSNKNAVQRKGRTEKKKRQTNENVVTRDQTTCIDKNTQDNPQFRHLDNFESFLDRNLGQSIQFQNASAGSCRTRKEQEKVSSMAIAYRGEEISLKSFSTEEIYIYQETCLLILLKYSKGNMQRRKTCRLFICGDKMYSPSAFLQKVQEQGTEEFNQAIYVMAFSETDGYLNIEFMKGISKELAISIAKVIQNNSLEMELLRLADILRLFETNDIFEQRNPEDSIMGTRKNNDNHLNDINDNCIQYNGMDAYQRSTDRPIQHHVNNNSDNDALLNDSHRNKFIEPKTVNVDNNDTVKGLLNNTGLRTQWTDRSKMKNSKVKTQSKPVRELKIYLQSVEVDFAGLVNEYFEDNMIRQAVYGFCSLDETRRNKTSFGRPNVPWPSMHPLLPYKLRYLDENEETSDFHRNPEQHNEVQNDPNTENLDNFSSDDDTDQYDSCISECADEIDSNNDQDDD</sequence>
<feature type="non-terminal residue" evidence="2">
    <location>
        <position position="1"/>
    </location>
</feature>
<accession>A0A3L5TXD8</accession>
<feature type="compositionally biased region" description="Basic residues" evidence="1">
    <location>
        <begin position="62"/>
        <end position="73"/>
    </location>
</feature>
<keyword evidence="3" id="KW-1185">Reference proteome</keyword>
<evidence type="ECO:0000313" key="3">
    <source>
        <dbReference type="Proteomes" id="UP000266721"/>
    </source>
</evidence>
<feature type="region of interest" description="Disordered" evidence="1">
    <location>
        <begin position="61"/>
        <end position="80"/>
    </location>
</feature>
<evidence type="ECO:0000256" key="1">
    <source>
        <dbReference type="SAM" id="MobiDB-lite"/>
    </source>
</evidence>
<evidence type="ECO:0000313" key="2">
    <source>
        <dbReference type="EMBL" id="OPL33935.1"/>
    </source>
</evidence>
<feature type="compositionally biased region" description="Polar residues" evidence="1">
    <location>
        <begin position="469"/>
        <end position="480"/>
    </location>
</feature>
<feature type="compositionally biased region" description="Acidic residues" evidence="1">
    <location>
        <begin position="496"/>
        <end position="509"/>
    </location>
</feature>
<feature type="region of interest" description="Disordered" evidence="1">
    <location>
        <begin position="454"/>
        <end position="509"/>
    </location>
</feature>
<organism evidence="2 3">
    <name type="scientific">Mytilus galloprovincialis</name>
    <name type="common">Mediterranean mussel</name>
    <dbReference type="NCBI Taxonomy" id="29158"/>
    <lineage>
        <taxon>Eukaryota</taxon>
        <taxon>Metazoa</taxon>
        <taxon>Spiralia</taxon>
        <taxon>Lophotrochozoa</taxon>
        <taxon>Mollusca</taxon>
        <taxon>Bivalvia</taxon>
        <taxon>Autobranchia</taxon>
        <taxon>Pteriomorphia</taxon>
        <taxon>Mytilida</taxon>
        <taxon>Mytiloidea</taxon>
        <taxon>Mytilidae</taxon>
        <taxon>Mytilinae</taxon>
        <taxon>Mytilus</taxon>
    </lineage>
</organism>
<gene>
    <name evidence="2" type="ORF">AM593_09567</name>
</gene>
<dbReference type="Proteomes" id="UP000266721">
    <property type="component" value="Unassembled WGS sequence"/>
</dbReference>
<reference evidence="2 3" key="1">
    <citation type="journal article" date="2016" name="PLoS ONE">
        <title>A First Insight into the Genome of the Filter-Feeder Mussel Mytilus galloprovincialis.</title>
        <authorList>
            <person name="Murgarella M."/>
            <person name="Puiu D."/>
            <person name="Novoa B."/>
            <person name="Figueras A."/>
            <person name="Posada D."/>
            <person name="Canchaya C."/>
        </authorList>
    </citation>
    <scope>NUCLEOTIDE SEQUENCE [LARGE SCALE GENOMIC DNA]</scope>
    <source>
        <tissue evidence="2">Muscle</tissue>
    </source>
</reference>
<proteinExistence type="predicted"/>
<feature type="compositionally biased region" description="Basic and acidic residues" evidence="1">
    <location>
        <begin position="456"/>
        <end position="468"/>
    </location>
</feature>